<accession>A0A0A9A8Q3</accession>
<dbReference type="EMBL" id="GBRH01254468">
    <property type="protein sequence ID" value="JAD43427.1"/>
    <property type="molecule type" value="Transcribed_RNA"/>
</dbReference>
<reference evidence="1" key="1">
    <citation type="submission" date="2014-09" db="EMBL/GenBank/DDBJ databases">
        <authorList>
            <person name="Magalhaes I.L.F."/>
            <person name="Oliveira U."/>
            <person name="Santos F.R."/>
            <person name="Vidigal T.H.D.A."/>
            <person name="Brescovit A.D."/>
            <person name="Santos A.J."/>
        </authorList>
    </citation>
    <scope>NUCLEOTIDE SEQUENCE</scope>
    <source>
        <tissue evidence="1">Shoot tissue taken approximately 20 cm above the soil surface</tissue>
    </source>
</reference>
<sequence length="14" mass="1622">MDPRPRLTILPEIA</sequence>
<protein>
    <submittedName>
        <fullName evidence="1">Uncharacterized protein</fullName>
    </submittedName>
</protein>
<evidence type="ECO:0000313" key="1">
    <source>
        <dbReference type="EMBL" id="JAD43427.1"/>
    </source>
</evidence>
<name>A0A0A9A8Q3_ARUDO</name>
<organism evidence="1">
    <name type="scientific">Arundo donax</name>
    <name type="common">Giant reed</name>
    <name type="synonym">Donax arundinaceus</name>
    <dbReference type="NCBI Taxonomy" id="35708"/>
    <lineage>
        <taxon>Eukaryota</taxon>
        <taxon>Viridiplantae</taxon>
        <taxon>Streptophyta</taxon>
        <taxon>Embryophyta</taxon>
        <taxon>Tracheophyta</taxon>
        <taxon>Spermatophyta</taxon>
        <taxon>Magnoliopsida</taxon>
        <taxon>Liliopsida</taxon>
        <taxon>Poales</taxon>
        <taxon>Poaceae</taxon>
        <taxon>PACMAD clade</taxon>
        <taxon>Arundinoideae</taxon>
        <taxon>Arundineae</taxon>
        <taxon>Arundo</taxon>
    </lineage>
</organism>
<reference evidence="1" key="2">
    <citation type="journal article" date="2015" name="Data Brief">
        <title>Shoot transcriptome of the giant reed, Arundo donax.</title>
        <authorList>
            <person name="Barrero R.A."/>
            <person name="Guerrero F.D."/>
            <person name="Moolhuijzen P."/>
            <person name="Goolsby J.A."/>
            <person name="Tidwell J."/>
            <person name="Bellgard S.E."/>
            <person name="Bellgard M.I."/>
        </authorList>
    </citation>
    <scope>NUCLEOTIDE SEQUENCE</scope>
    <source>
        <tissue evidence="1">Shoot tissue taken approximately 20 cm above the soil surface</tissue>
    </source>
</reference>
<proteinExistence type="predicted"/>